<dbReference type="GO" id="GO:0009102">
    <property type="term" value="P:biotin biosynthetic process"/>
    <property type="evidence" value="ECO:0007669"/>
    <property type="project" value="UniProtKB-UniPathway"/>
</dbReference>
<dbReference type="OrthoDB" id="425114at2759"/>
<name>A0A388LDE1_CHABU</name>
<keyword evidence="6" id="KW-1185">Reference proteome</keyword>
<dbReference type="InterPro" id="IPR049704">
    <property type="entry name" value="Aminotrans_3_PPA_site"/>
</dbReference>
<dbReference type="Proteomes" id="UP000265515">
    <property type="component" value="Unassembled WGS sequence"/>
</dbReference>
<dbReference type="AlphaFoldDB" id="A0A388LDE1"/>
<feature type="compositionally biased region" description="Gly residues" evidence="4">
    <location>
        <begin position="10"/>
        <end position="21"/>
    </location>
</feature>
<evidence type="ECO:0000256" key="3">
    <source>
        <dbReference type="ARBA" id="ARBA00022679"/>
    </source>
</evidence>
<feature type="region of interest" description="Disordered" evidence="4">
    <location>
        <begin position="344"/>
        <end position="379"/>
    </location>
</feature>
<protein>
    <submittedName>
        <fullName evidence="5">Uncharacterized protein</fullName>
    </submittedName>
</protein>
<dbReference type="InterPro" id="IPR005814">
    <property type="entry name" value="Aminotrans_3"/>
</dbReference>
<reference evidence="5 6" key="1">
    <citation type="journal article" date="2018" name="Cell">
        <title>The Chara Genome: Secondary Complexity and Implications for Plant Terrestrialization.</title>
        <authorList>
            <person name="Nishiyama T."/>
            <person name="Sakayama H."/>
            <person name="Vries J.D."/>
            <person name="Buschmann H."/>
            <person name="Saint-Marcoux D."/>
            <person name="Ullrich K.K."/>
            <person name="Haas F.B."/>
            <person name="Vanderstraeten L."/>
            <person name="Becker D."/>
            <person name="Lang D."/>
            <person name="Vosolsobe S."/>
            <person name="Rombauts S."/>
            <person name="Wilhelmsson P.K.I."/>
            <person name="Janitza P."/>
            <person name="Kern R."/>
            <person name="Heyl A."/>
            <person name="Rumpler F."/>
            <person name="Villalobos L.I.A.C."/>
            <person name="Clay J.M."/>
            <person name="Skokan R."/>
            <person name="Toyoda A."/>
            <person name="Suzuki Y."/>
            <person name="Kagoshima H."/>
            <person name="Schijlen E."/>
            <person name="Tajeshwar N."/>
            <person name="Catarino B."/>
            <person name="Hetherington A.J."/>
            <person name="Saltykova A."/>
            <person name="Bonnot C."/>
            <person name="Breuninger H."/>
            <person name="Symeonidi A."/>
            <person name="Radhakrishnan G.V."/>
            <person name="Van Nieuwerburgh F."/>
            <person name="Deforce D."/>
            <person name="Chang C."/>
            <person name="Karol K.G."/>
            <person name="Hedrich R."/>
            <person name="Ulvskov P."/>
            <person name="Glockner G."/>
            <person name="Delwiche C.F."/>
            <person name="Petrasek J."/>
            <person name="Van de Peer Y."/>
            <person name="Friml J."/>
            <person name="Beilby M."/>
            <person name="Dolan L."/>
            <person name="Kohara Y."/>
            <person name="Sugano S."/>
            <person name="Fujiyama A."/>
            <person name="Delaux P.-M."/>
            <person name="Quint M."/>
            <person name="TheiBen G."/>
            <person name="Hagemann M."/>
            <person name="Harholt J."/>
            <person name="Dunand C."/>
            <person name="Zachgo S."/>
            <person name="Langdale J."/>
            <person name="Maumus F."/>
            <person name="Straeten D.V.D."/>
            <person name="Gould S.B."/>
            <person name="Rensing S.A."/>
        </authorList>
    </citation>
    <scope>NUCLEOTIDE SEQUENCE [LARGE SCALE GENOMIC DNA]</scope>
    <source>
        <strain evidence="5 6">S276</strain>
    </source>
</reference>
<dbReference type="InterPro" id="IPR027417">
    <property type="entry name" value="P-loop_NTPase"/>
</dbReference>
<evidence type="ECO:0000256" key="1">
    <source>
        <dbReference type="ARBA" id="ARBA00004173"/>
    </source>
</evidence>
<evidence type="ECO:0000313" key="5">
    <source>
        <dbReference type="EMBL" id="GBG80321.1"/>
    </source>
</evidence>
<proteinExistence type="inferred from homology"/>
<dbReference type="OMA" id="KGWASRA"/>
<dbReference type="Gene3D" id="3.40.640.10">
    <property type="entry name" value="Type I PLP-dependent aspartate aminotransferase-like (Major domain)"/>
    <property type="match status" value="1"/>
</dbReference>
<comment type="subcellular location">
    <subcellularLocation>
        <location evidence="1">Mitochondrion</location>
    </subcellularLocation>
</comment>
<dbReference type="EMBL" id="BFEA01000343">
    <property type="protein sequence ID" value="GBG80321.1"/>
    <property type="molecule type" value="Genomic_DNA"/>
</dbReference>
<feature type="region of interest" description="Disordered" evidence="4">
    <location>
        <begin position="1"/>
        <end position="65"/>
    </location>
</feature>
<keyword evidence="2" id="KW-0032">Aminotransferase</keyword>
<dbReference type="PROSITE" id="PS00600">
    <property type="entry name" value="AA_TRANSFER_CLASS_3"/>
    <property type="match status" value="1"/>
</dbReference>
<dbReference type="PANTHER" id="PTHR42684:SF3">
    <property type="entry name" value="ADENOSYLMETHIONINE-8-AMINO-7-OXONONANOATE AMINOTRANSFERASE"/>
    <property type="match status" value="1"/>
</dbReference>
<dbReference type="GO" id="GO:0005759">
    <property type="term" value="C:mitochondrial matrix"/>
    <property type="evidence" value="ECO:0007669"/>
    <property type="project" value="EnsemblPlants"/>
</dbReference>
<dbReference type="SUPFAM" id="SSF52540">
    <property type="entry name" value="P-loop containing nucleoside triphosphate hydrolases"/>
    <property type="match status" value="2"/>
</dbReference>
<dbReference type="InterPro" id="IPR015421">
    <property type="entry name" value="PyrdxlP-dep_Trfase_major"/>
</dbReference>
<dbReference type="PANTHER" id="PTHR42684">
    <property type="entry name" value="ADENOSYLMETHIONINE-8-AMINO-7-OXONONANOATE AMINOTRANSFERASE"/>
    <property type="match status" value="1"/>
</dbReference>
<dbReference type="Gramene" id="GBG80321">
    <property type="protein sequence ID" value="GBG80321"/>
    <property type="gene ID" value="CBR_g30689"/>
</dbReference>
<dbReference type="STRING" id="69332.A0A388LDE1"/>
<feature type="compositionally biased region" description="Gly residues" evidence="4">
    <location>
        <begin position="345"/>
        <end position="357"/>
    </location>
</feature>
<dbReference type="GO" id="GO:0000287">
    <property type="term" value="F:magnesium ion binding"/>
    <property type="evidence" value="ECO:0007669"/>
    <property type="project" value="InterPro"/>
</dbReference>
<feature type="compositionally biased region" description="Basic and acidic residues" evidence="4">
    <location>
        <begin position="361"/>
        <end position="374"/>
    </location>
</feature>
<evidence type="ECO:0000256" key="2">
    <source>
        <dbReference type="ARBA" id="ARBA00022576"/>
    </source>
</evidence>
<dbReference type="InterPro" id="IPR004472">
    <property type="entry name" value="DTB_synth_BioD"/>
</dbReference>
<dbReference type="GO" id="GO:0030170">
    <property type="term" value="F:pyridoxal phosphate binding"/>
    <property type="evidence" value="ECO:0007669"/>
    <property type="project" value="InterPro"/>
</dbReference>
<dbReference type="Gene3D" id="3.40.50.300">
    <property type="entry name" value="P-loop containing nucleotide triphosphate hydrolases"/>
    <property type="match status" value="1"/>
</dbReference>
<dbReference type="Pfam" id="PF00202">
    <property type="entry name" value="Aminotran_3"/>
    <property type="match status" value="2"/>
</dbReference>
<dbReference type="GO" id="GO:0004015">
    <property type="term" value="F:adenosylmethionine-8-amino-7-oxononanoate transaminase activity"/>
    <property type="evidence" value="ECO:0007669"/>
    <property type="project" value="EnsemblPlants"/>
</dbReference>
<dbReference type="CDD" id="cd03109">
    <property type="entry name" value="DTBS"/>
    <property type="match status" value="1"/>
</dbReference>
<dbReference type="GO" id="GO:0042803">
    <property type="term" value="F:protein homodimerization activity"/>
    <property type="evidence" value="ECO:0007669"/>
    <property type="project" value="EnsemblPlants"/>
</dbReference>
<feature type="region of interest" description="Disordered" evidence="4">
    <location>
        <begin position="560"/>
        <end position="579"/>
    </location>
</feature>
<organism evidence="5 6">
    <name type="scientific">Chara braunii</name>
    <name type="common">Braun's stonewort</name>
    <dbReference type="NCBI Taxonomy" id="69332"/>
    <lineage>
        <taxon>Eukaryota</taxon>
        <taxon>Viridiplantae</taxon>
        <taxon>Streptophyta</taxon>
        <taxon>Charophyceae</taxon>
        <taxon>Charales</taxon>
        <taxon>Characeae</taxon>
        <taxon>Chara</taxon>
    </lineage>
</organism>
<gene>
    <name evidence="5" type="ORF">CBR_g30689</name>
</gene>
<dbReference type="HAMAP" id="MF_00336">
    <property type="entry name" value="BioD"/>
    <property type="match status" value="1"/>
</dbReference>
<keyword evidence="3" id="KW-0808">Transferase</keyword>
<dbReference type="UniPathway" id="UPA00078"/>
<dbReference type="SUPFAM" id="SSF53383">
    <property type="entry name" value="PLP-dependent transferases"/>
    <property type="match status" value="1"/>
</dbReference>
<comment type="caution">
    <text evidence="5">The sequence shown here is derived from an EMBL/GenBank/DDBJ whole genome shotgun (WGS) entry which is preliminary data.</text>
</comment>
<evidence type="ECO:0000256" key="4">
    <source>
        <dbReference type="SAM" id="MobiDB-lite"/>
    </source>
</evidence>
<sequence>MIHRLEAAGVGVGGGGGGGGEDGVERRRRREKEEEEDERGECGRGSEQEEEGERGGGRRRRVWEGKRAGEGKRWNIVGKEKVQGGGGGGGMYITLGVVWGRAEAGERLTKKMAGAMVVDPQEKEIHSSRHLKGMTDGHPFRPTLAAAKGIGDDTTNLVVMDLTSPAYMVWGATTDVGKTVVSGGLAAAALRSRSPSASAAERHVTYVKPVQTGFPADSDSRAVYTSVVKMMMARNGDGVDGIVTPSATSMEPRLPSWLSETSALTEMSVWQQSVGREGEGEGEAQAACATRQEDTRLFLECLTLWAWKNPVSPHLAVEMEGGLIKDETVVEGVKNVLWHFARQGKGQGQGKGKGGLTCPGADHEHGEELRRPVRQDSSGSLSIVETAGGVASPGPSGTLQCDLYRPLRMPALLVGDGRLGGISTTISSYELLRLRGYDVDAVVMIDYGLGNAAAVRRHLPASIVVVDLPLLPAAADSSPDPLDVWLLETEGRFMDLLDSLKRAHQSRRARREELARTATEILWWPFTQHGRMREEDVTVIDSRLGDSLAVWRRVPHVSSRVDRRDQSGGGGDKDDDDEEGEDLIVKQFDGCASWWTQGPNLRLQLQLAQAVGRATGRYGHVMFPEVANELSVKCAEMLLAGVGKGWARRVFFSDNGSTAVEVALKMAFRMYAIERGLIRSGRQLGSSSDLQILGLTGSYHGDTLGAMDAQAPSVFNGFLQQPWYSGRGVFLEPPKVEYKAGLWRIKVPPAYGDGIKAGELGDDDIQGVCCFSSRDEVFDLGRRNASPLVTIYRKFIDSSLQKHDDHQRAPPEGPRVAALIIETVLHGAGGMEMIDPLFQNVLVGECRKRAIPVVFDEVFTGCWRLGRESSMELLGCVPDIACYAKLMTGGVVPLAATLATGCVFDAFKGDSKIEALLHGHSYSAHPIGCSAAIEALSSFSNLVVNPNYVPDKHQLQELWDVELLREASFLGNINRVTAIGTVFAVELSVSDEASSGYASWSSADIIPKLRQKGIFARPLGNVIYVVVTPTTPPGKCSWLLQSVIDLLRSVD</sequence>
<dbReference type="GO" id="GO:0004141">
    <property type="term" value="F:dethiobiotin synthase activity"/>
    <property type="evidence" value="ECO:0007669"/>
    <property type="project" value="EnsemblPlants"/>
</dbReference>
<evidence type="ECO:0000313" key="6">
    <source>
        <dbReference type="Proteomes" id="UP000265515"/>
    </source>
</evidence>
<accession>A0A388LDE1</accession>
<dbReference type="InterPro" id="IPR015424">
    <property type="entry name" value="PyrdxlP-dep_Trfase"/>
</dbReference>
<dbReference type="GO" id="GO:0005524">
    <property type="term" value="F:ATP binding"/>
    <property type="evidence" value="ECO:0007669"/>
    <property type="project" value="InterPro"/>
</dbReference>